<dbReference type="InterPro" id="IPR012223">
    <property type="entry name" value="TEII"/>
</dbReference>
<reference evidence="5" key="1">
    <citation type="submission" date="2021-03" db="EMBL/GenBank/DDBJ databases">
        <title>Whole genome shotgun sequence of Actinoplanes auranticolor NBRC 12245.</title>
        <authorList>
            <person name="Komaki H."/>
            <person name="Tamura T."/>
        </authorList>
    </citation>
    <scope>NUCLEOTIDE SEQUENCE</scope>
    <source>
        <strain evidence="5">NBRC 12245</strain>
    </source>
</reference>
<dbReference type="SMART" id="SM00824">
    <property type="entry name" value="PKS_TE"/>
    <property type="match status" value="1"/>
</dbReference>
<evidence type="ECO:0000259" key="4">
    <source>
        <dbReference type="SMART" id="SM00824"/>
    </source>
</evidence>
<dbReference type="InterPro" id="IPR020802">
    <property type="entry name" value="TesA-like"/>
</dbReference>
<dbReference type="AlphaFoldDB" id="A0A919SWL9"/>
<evidence type="ECO:0000256" key="3">
    <source>
        <dbReference type="SAM" id="MobiDB-lite"/>
    </source>
</evidence>
<dbReference type="GO" id="GO:0008610">
    <property type="term" value="P:lipid biosynthetic process"/>
    <property type="evidence" value="ECO:0007669"/>
    <property type="project" value="TreeGrafter"/>
</dbReference>
<dbReference type="InterPro" id="IPR001031">
    <property type="entry name" value="Thioesterase"/>
</dbReference>
<organism evidence="5 6">
    <name type="scientific">Actinoplanes auranticolor</name>
    <dbReference type="NCBI Taxonomy" id="47988"/>
    <lineage>
        <taxon>Bacteria</taxon>
        <taxon>Bacillati</taxon>
        <taxon>Actinomycetota</taxon>
        <taxon>Actinomycetes</taxon>
        <taxon>Micromonosporales</taxon>
        <taxon>Micromonosporaceae</taxon>
        <taxon>Actinoplanes</taxon>
    </lineage>
</organism>
<evidence type="ECO:0000256" key="1">
    <source>
        <dbReference type="ARBA" id="ARBA00007169"/>
    </source>
</evidence>
<keyword evidence="2" id="KW-0378">Hydrolase</keyword>
<dbReference type="Gene3D" id="3.40.50.1820">
    <property type="entry name" value="alpha/beta hydrolase"/>
    <property type="match status" value="1"/>
</dbReference>
<feature type="domain" description="Thioesterase TesA-like" evidence="4">
    <location>
        <begin position="26"/>
        <end position="250"/>
    </location>
</feature>
<keyword evidence="6" id="KW-1185">Reference proteome</keyword>
<dbReference type="InterPro" id="IPR029058">
    <property type="entry name" value="AB_hydrolase_fold"/>
</dbReference>
<dbReference type="PANTHER" id="PTHR11487:SF0">
    <property type="entry name" value="S-ACYL FATTY ACID SYNTHASE THIOESTERASE, MEDIUM CHAIN"/>
    <property type="match status" value="1"/>
</dbReference>
<protein>
    <submittedName>
        <fullName evidence="5">Thioesterase</fullName>
    </submittedName>
</protein>
<evidence type="ECO:0000256" key="2">
    <source>
        <dbReference type="ARBA" id="ARBA00022801"/>
    </source>
</evidence>
<sequence length="261" mass="28747">MVPAGHMTDPWLRVHRPRPDASRQLVCFPHAGGSAAVYRSWADELPPTIEMAVVQYPGRHDRYAEPLPTDLPALAADIVPAVLARAHRRTAFFGHSMGATVAFEVARRMTAVPDRLFVSARKAPSAAAGPVPPVSQRTTPDDDEQLRHELRRIGGASPAWLDDDELWALVLPVLRNDSRMSRAYHYRQGPPLTCPITAIVGDADQAVGPADAARWRMHTVGGFDLRVLPGDHFYYRHSLPPLIQLLSSWGSRASQPTGKVR</sequence>
<dbReference type="SUPFAM" id="SSF53474">
    <property type="entry name" value="alpha/beta-Hydrolases"/>
    <property type="match status" value="1"/>
</dbReference>
<dbReference type="Pfam" id="PF00975">
    <property type="entry name" value="Thioesterase"/>
    <property type="match status" value="1"/>
</dbReference>
<feature type="region of interest" description="Disordered" evidence="3">
    <location>
        <begin position="123"/>
        <end position="142"/>
    </location>
</feature>
<dbReference type="EMBL" id="BOQL01000093">
    <property type="protein sequence ID" value="GIM80190.1"/>
    <property type="molecule type" value="Genomic_DNA"/>
</dbReference>
<comment type="caution">
    <text evidence="5">The sequence shown here is derived from an EMBL/GenBank/DDBJ whole genome shotgun (WGS) entry which is preliminary data.</text>
</comment>
<accession>A0A919SWL9</accession>
<evidence type="ECO:0000313" key="5">
    <source>
        <dbReference type="EMBL" id="GIM80190.1"/>
    </source>
</evidence>
<name>A0A919SWL9_9ACTN</name>
<proteinExistence type="inferred from homology"/>
<gene>
    <name evidence="5" type="ORF">Aau02nite_89360</name>
</gene>
<comment type="similarity">
    <text evidence="1">Belongs to the thioesterase family.</text>
</comment>
<dbReference type="Proteomes" id="UP000681340">
    <property type="component" value="Unassembled WGS sequence"/>
</dbReference>
<dbReference type="PANTHER" id="PTHR11487">
    <property type="entry name" value="THIOESTERASE"/>
    <property type="match status" value="1"/>
</dbReference>
<evidence type="ECO:0000313" key="6">
    <source>
        <dbReference type="Proteomes" id="UP000681340"/>
    </source>
</evidence>
<dbReference type="GO" id="GO:0016787">
    <property type="term" value="F:hydrolase activity"/>
    <property type="evidence" value="ECO:0007669"/>
    <property type="project" value="UniProtKB-KW"/>
</dbReference>